<dbReference type="Proteomes" id="UP000284763">
    <property type="component" value="Unassembled WGS sequence"/>
</dbReference>
<name>A0A3R7WFC7_9EURY</name>
<comment type="caution">
    <text evidence="1">The sequence shown here is derived from an EMBL/GenBank/DDBJ whole genome shotgun (WGS) entry which is preliminary data.</text>
</comment>
<sequence length="308" mass="34798">IGDNVTTQIEAIGGVAKFTDLAPRQTNSTAHQRMRVEEIEFRATGLETIKGEVALNRLTTGVSVDNPGYPLFDNPMQVIGTDEVNNIVGEEIRIKVRGGIGWWEYYFKFPSVNGVILNDIRNNYEFHVPEAGWPFVSFYTDEIGRRHPGAGFTTAGEHEIILYSYDAGTFYDRRNVHHYLWNPRVIQQTLLPAQAEFIKIVQGPEDLMNSGQLMTLSAHLFDAWGNLCYDGPSGDWVVHLSRYKEGIFRDDRWSLNIVGTNIPGDGTFTYSVRATNNTLSPIYDARIAFMINHNFYVVSEPFTIPPTP</sequence>
<organism evidence="1 2">
    <name type="scientific">Methanosalsum natronophilum</name>
    <dbReference type="NCBI Taxonomy" id="768733"/>
    <lineage>
        <taxon>Archaea</taxon>
        <taxon>Methanobacteriati</taxon>
        <taxon>Methanobacteriota</taxon>
        <taxon>Stenosarchaea group</taxon>
        <taxon>Methanomicrobia</taxon>
        <taxon>Methanosarcinales</taxon>
        <taxon>Methanosarcinaceae</taxon>
        <taxon>Methanosalsum</taxon>
    </lineage>
</organism>
<reference evidence="1 2" key="1">
    <citation type="submission" date="2018-08" db="EMBL/GenBank/DDBJ databases">
        <title>The metabolism and importance of syntrophic acetate oxidation coupled to methane or sulfide production in haloalkaline environments.</title>
        <authorList>
            <person name="Timmers P.H.A."/>
            <person name="Vavourakis C.D."/>
            <person name="Sorokin D.Y."/>
            <person name="Sinninghe Damste J.S."/>
            <person name="Muyzer G."/>
            <person name="Stams A.J.M."/>
            <person name="Plugge C.M."/>
        </authorList>
    </citation>
    <scope>NUCLEOTIDE SEQUENCE [LARGE SCALE GENOMIC DNA]</scope>
    <source>
        <strain evidence="1">MSAO_Arc3</strain>
    </source>
</reference>
<dbReference type="AlphaFoldDB" id="A0A3R7WFC7"/>
<gene>
    <name evidence="1" type="ORF">D5R95_01825</name>
</gene>
<proteinExistence type="predicted"/>
<protein>
    <submittedName>
        <fullName evidence="1">Uncharacterized protein</fullName>
    </submittedName>
</protein>
<feature type="non-terminal residue" evidence="1">
    <location>
        <position position="1"/>
    </location>
</feature>
<evidence type="ECO:0000313" key="1">
    <source>
        <dbReference type="EMBL" id="RQD90181.1"/>
    </source>
</evidence>
<evidence type="ECO:0000313" key="2">
    <source>
        <dbReference type="Proteomes" id="UP000284763"/>
    </source>
</evidence>
<accession>A0A3R7WFC7</accession>
<dbReference type="EMBL" id="QZAB01000124">
    <property type="protein sequence ID" value="RQD90181.1"/>
    <property type="molecule type" value="Genomic_DNA"/>
</dbReference>